<evidence type="ECO:0000313" key="8">
    <source>
        <dbReference type="EMBL" id="EHH10142.1"/>
    </source>
</evidence>
<dbReference type="Pfam" id="PF25371">
    <property type="entry name" value="DUF7884"/>
    <property type="match status" value="1"/>
</dbReference>
<evidence type="ECO:0000256" key="5">
    <source>
        <dbReference type="ARBA" id="ARBA00023098"/>
    </source>
</evidence>
<dbReference type="PANTHER" id="PTHR43667">
    <property type="entry name" value="CYCLOPROPANE-FATTY-ACYL-PHOSPHOLIPID SYNTHASE"/>
    <property type="match status" value="1"/>
</dbReference>
<dbReference type="Gene3D" id="3.40.50.150">
    <property type="entry name" value="Vaccinia Virus protein VP39"/>
    <property type="match status" value="1"/>
</dbReference>
<keyword evidence="9" id="KW-1185">Reference proteome</keyword>
<evidence type="ECO:0000313" key="9">
    <source>
        <dbReference type="Proteomes" id="UP000002949"/>
    </source>
</evidence>
<keyword evidence="2" id="KW-0489">Methyltransferase</keyword>
<dbReference type="CDD" id="cd02440">
    <property type="entry name" value="AdoMet_MTases"/>
    <property type="match status" value="1"/>
</dbReference>
<comment type="similarity">
    <text evidence="1">Belongs to the CFA/CMAS family.</text>
</comment>
<dbReference type="PATRIC" id="fig|1082933.3.peg.3961"/>
<dbReference type="Pfam" id="PF02353">
    <property type="entry name" value="CMAS"/>
    <property type="match status" value="1"/>
</dbReference>
<dbReference type="InterPro" id="IPR003333">
    <property type="entry name" value="CMAS"/>
</dbReference>
<dbReference type="InterPro" id="IPR057206">
    <property type="entry name" value="DUF7884"/>
</dbReference>
<sequence>MILSEIGVDFGGHAQAACLTVRGHLVMNILLKRVLDRLVRTGNLKVTGPKGLTVVFGDGSGEPVHMHIKTRHAERAITFDPMLAVPEAYMDGELDILEGGVLGVMRIAFQNMGSGGIDATWSKAIEGLRHAFRRLHQINTATRARRNVQRHYDLSGDLYRLFLDEDMQYSCAYFEQPDMTLDEAQAAKKRHIAAKLRLKAGQTVLDIGSGWGGLGIYLAKAFDVDVQGVTLSTEQHGVATDRAHALGLQNRVHFDLKDYRELNERFDRIVSVGMFEHVGVNHYRTFFEKSATLLKPDGVMLLHTIGRSGVPWATSAFVRKYIFPGGYIPALSEVMPAIEKSGLVVTDVEMLRLHYADTLKHWGERFAANRDKAKAIYDERFCRMWEFYLAASEAAFRWQDLVIFQIQLAKKNDTLPMTRDYMGKCEKALEMRDMGHRQQTPVAKPTRRRKVADGE</sequence>
<evidence type="ECO:0000256" key="3">
    <source>
        <dbReference type="ARBA" id="ARBA00022679"/>
    </source>
</evidence>
<evidence type="ECO:0000256" key="1">
    <source>
        <dbReference type="ARBA" id="ARBA00010815"/>
    </source>
</evidence>
<reference evidence="8 9" key="1">
    <citation type="journal article" date="2012" name="J. Bacteriol.">
        <title>Draft Genome Sequence of Plant Growth-Promoting Rhizobium Mesorhizobium amorphae, Isolated from Zinc-Lead Mine Tailings.</title>
        <authorList>
            <person name="Hao X."/>
            <person name="Lin Y."/>
            <person name="Johnstone L."/>
            <person name="Baltrus D.A."/>
            <person name="Miller S.J."/>
            <person name="Wei G."/>
            <person name="Rensing C."/>
        </authorList>
    </citation>
    <scope>NUCLEOTIDE SEQUENCE [LARGE SCALE GENOMIC DNA]</scope>
    <source>
        <strain evidence="8 9">CCNWGS0123</strain>
    </source>
</reference>
<evidence type="ECO:0000259" key="7">
    <source>
        <dbReference type="Pfam" id="PF25371"/>
    </source>
</evidence>
<accession>G6YDM7</accession>
<dbReference type="PIRSF" id="PIRSF003085">
    <property type="entry name" value="CMAS"/>
    <property type="match status" value="1"/>
</dbReference>
<dbReference type="GO" id="GO:0032259">
    <property type="term" value="P:methylation"/>
    <property type="evidence" value="ECO:0007669"/>
    <property type="project" value="UniProtKB-KW"/>
</dbReference>
<feature type="compositionally biased region" description="Basic residues" evidence="6">
    <location>
        <begin position="445"/>
        <end position="455"/>
    </location>
</feature>
<feature type="domain" description="DUF7884" evidence="7">
    <location>
        <begin position="42"/>
        <end position="114"/>
    </location>
</feature>
<dbReference type="AlphaFoldDB" id="G6YDM7"/>
<dbReference type="SUPFAM" id="SSF53335">
    <property type="entry name" value="S-adenosyl-L-methionine-dependent methyltransferases"/>
    <property type="match status" value="1"/>
</dbReference>
<dbReference type="PANTHER" id="PTHR43667:SF1">
    <property type="entry name" value="CYCLOPROPANE-FATTY-ACYL-PHOSPHOLIPID SYNTHASE"/>
    <property type="match status" value="1"/>
</dbReference>
<keyword evidence="5" id="KW-0443">Lipid metabolism</keyword>
<evidence type="ECO:0000256" key="6">
    <source>
        <dbReference type="SAM" id="MobiDB-lite"/>
    </source>
</evidence>
<evidence type="ECO:0000256" key="2">
    <source>
        <dbReference type="ARBA" id="ARBA00022603"/>
    </source>
</evidence>
<dbReference type="Proteomes" id="UP000002949">
    <property type="component" value="Unassembled WGS sequence"/>
</dbReference>
<proteinExistence type="inferred from homology"/>
<dbReference type="InterPro" id="IPR029063">
    <property type="entry name" value="SAM-dependent_MTases_sf"/>
</dbReference>
<organism evidence="8 9">
    <name type="scientific">Mesorhizobium amorphae CCNWGS0123</name>
    <dbReference type="NCBI Taxonomy" id="1082933"/>
    <lineage>
        <taxon>Bacteria</taxon>
        <taxon>Pseudomonadati</taxon>
        <taxon>Pseudomonadota</taxon>
        <taxon>Alphaproteobacteria</taxon>
        <taxon>Hyphomicrobiales</taxon>
        <taxon>Phyllobacteriaceae</taxon>
        <taxon>Mesorhizobium</taxon>
    </lineage>
</organism>
<dbReference type="STRING" id="1082933.A6B35_13255"/>
<feature type="region of interest" description="Disordered" evidence="6">
    <location>
        <begin position="433"/>
        <end position="455"/>
    </location>
</feature>
<keyword evidence="3" id="KW-0808">Transferase</keyword>
<dbReference type="eggNOG" id="COG2230">
    <property type="taxonomic scope" value="Bacteria"/>
</dbReference>
<gene>
    <name evidence="8" type="ORF">MEA186_20349</name>
</gene>
<dbReference type="EMBL" id="AGSN01000133">
    <property type="protein sequence ID" value="EHH10142.1"/>
    <property type="molecule type" value="Genomic_DNA"/>
</dbReference>
<protein>
    <submittedName>
        <fullName evidence="8">Cyclopropane-fatty-acyl-phospholipid synthase</fullName>
    </submittedName>
</protein>
<evidence type="ECO:0000256" key="4">
    <source>
        <dbReference type="ARBA" id="ARBA00022691"/>
    </source>
</evidence>
<dbReference type="InterPro" id="IPR050723">
    <property type="entry name" value="CFA/CMAS"/>
</dbReference>
<dbReference type="GO" id="GO:0008610">
    <property type="term" value="P:lipid biosynthetic process"/>
    <property type="evidence" value="ECO:0007669"/>
    <property type="project" value="InterPro"/>
</dbReference>
<keyword evidence="4" id="KW-0949">S-adenosyl-L-methionine</keyword>
<name>G6YDM7_9HYPH</name>
<dbReference type="GO" id="GO:0008168">
    <property type="term" value="F:methyltransferase activity"/>
    <property type="evidence" value="ECO:0007669"/>
    <property type="project" value="UniProtKB-KW"/>
</dbReference>